<dbReference type="AlphaFoldDB" id="A0A916YTG0"/>
<keyword evidence="1 3" id="KW-0378">Hydrolase</keyword>
<dbReference type="PANTHER" id="PTHR43674">
    <property type="entry name" value="NITRILASE C965.09-RELATED"/>
    <property type="match status" value="1"/>
</dbReference>
<dbReference type="Proteomes" id="UP000609064">
    <property type="component" value="Unassembled WGS sequence"/>
</dbReference>
<accession>A0A916YTG0</accession>
<dbReference type="EMBL" id="BMKK01000004">
    <property type="protein sequence ID" value="GGD59503.1"/>
    <property type="molecule type" value="Genomic_DNA"/>
</dbReference>
<keyword evidence="4" id="KW-1185">Reference proteome</keyword>
<evidence type="ECO:0000256" key="1">
    <source>
        <dbReference type="ARBA" id="ARBA00022801"/>
    </source>
</evidence>
<evidence type="ECO:0000259" key="2">
    <source>
        <dbReference type="PROSITE" id="PS50263"/>
    </source>
</evidence>
<proteinExistence type="predicted"/>
<name>A0A916YTG0_9BACT</name>
<reference evidence="3" key="1">
    <citation type="journal article" date="2014" name="Int. J. Syst. Evol. Microbiol.">
        <title>Complete genome sequence of Corynebacterium casei LMG S-19264T (=DSM 44701T), isolated from a smear-ripened cheese.</title>
        <authorList>
            <consortium name="US DOE Joint Genome Institute (JGI-PGF)"/>
            <person name="Walter F."/>
            <person name="Albersmeier A."/>
            <person name="Kalinowski J."/>
            <person name="Ruckert C."/>
        </authorList>
    </citation>
    <scope>NUCLEOTIDE SEQUENCE</scope>
    <source>
        <strain evidence="3">CGMCC 1.15958</strain>
    </source>
</reference>
<organism evidence="3 4">
    <name type="scientific">Emticicia aquatilis</name>
    <dbReference type="NCBI Taxonomy" id="1537369"/>
    <lineage>
        <taxon>Bacteria</taxon>
        <taxon>Pseudomonadati</taxon>
        <taxon>Bacteroidota</taxon>
        <taxon>Cytophagia</taxon>
        <taxon>Cytophagales</taxon>
        <taxon>Leadbetterellaceae</taxon>
        <taxon>Emticicia</taxon>
    </lineage>
</organism>
<dbReference type="GO" id="GO:0033388">
    <property type="term" value="P:putrescine biosynthetic process from arginine"/>
    <property type="evidence" value="ECO:0007669"/>
    <property type="project" value="TreeGrafter"/>
</dbReference>
<dbReference type="SUPFAM" id="SSF56317">
    <property type="entry name" value="Carbon-nitrogen hydrolase"/>
    <property type="match status" value="1"/>
</dbReference>
<dbReference type="InterPro" id="IPR050345">
    <property type="entry name" value="Aliph_Amidase/BUP"/>
</dbReference>
<feature type="domain" description="CN hydrolase" evidence="2">
    <location>
        <begin position="1"/>
        <end position="234"/>
    </location>
</feature>
<dbReference type="Gene3D" id="3.60.110.10">
    <property type="entry name" value="Carbon-nitrogen hydrolase"/>
    <property type="match status" value="1"/>
</dbReference>
<evidence type="ECO:0000313" key="4">
    <source>
        <dbReference type="Proteomes" id="UP000609064"/>
    </source>
</evidence>
<dbReference type="RefSeq" id="WP_188766359.1">
    <property type="nucleotide sequence ID" value="NZ_BMKK01000004.1"/>
</dbReference>
<dbReference type="PANTHER" id="PTHR43674:SF2">
    <property type="entry name" value="BETA-UREIDOPROPIONASE"/>
    <property type="match status" value="1"/>
</dbReference>
<dbReference type="InterPro" id="IPR036526">
    <property type="entry name" value="C-N_Hydrolase_sf"/>
</dbReference>
<reference evidence="3" key="2">
    <citation type="submission" date="2020-09" db="EMBL/GenBank/DDBJ databases">
        <authorList>
            <person name="Sun Q."/>
            <person name="Zhou Y."/>
        </authorList>
    </citation>
    <scope>NUCLEOTIDE SEQUENCE</scope>
    <source>
        <strain evidence="3">CGMCC 1.15958</strain>
    </source>
</reference>
<dbReference type="CDD" id="cd07197">
    <property type="entry name" value="nitrilase"/>
    <property type="match status" value="1"/>
</dbReference>
<protein>
    <submittedName>
        <fullName evidence="3">Hydrolase</fullName>
    </submittedName>
</protein>
<comment type="caution">
    <text evidence="3">The sequence shown here is derived from an EMBL/GenBank/DDBJ whole genome shotgun (WGS) entry which is preliminary data.</text>
</comment>
<dbReference type="Pfam" id="PF00795">
    <property type="entry name" value="CN_hydrolase"/>
    <property type="match status" value="1"/>
</dbReference>
<dbReference type="GO" id="GO:0050126">
    <property type="term" value="F:N-carbamoylputrescine amidase activity"/>
    <property type="evidence" value="ECO:0007669"/>
    <property type="project" value="TreeGrafter"/>
</dbReference>
<dbReference type="PROSITE" id="PS50263">
    <property type="entry name" value="CN_HYDROLASE"/>
    <property type="match status" value="1"/>
</dbReference>
<evidence type="ECO:0000313" key="3">
    <source>
        <dbReference type="EMBL" id="GGD59503.1"/>
    </source>
</evidence>
<sequence length="242" mass="26902">MKLCSAQIQPIKGDIERNIQKHVSFINLAVENGANLIFFPELSLTGYEPTLANELATTQEDSRLAIFQEISDTKKIIICVGIPTQYKEDICISMVIFQPHTSRQTYSKQILHADEYPYFVNGEQQALISYKSYKIAPAICFESLQIEHSANAATNGANIYLVSVAKSAKGVEKANLHYPKISQNLNLTVLMANSVGPADDFVSTGNSAVWNNEGTLLTQLDDTHEGIIIYDIETQKHTTQIY</sequence>
<dbReference type="InterPro" id="IPR003010">
    <property type="entry name" value="C-N_Hydrolase"/>
</dbReference>
<gene>
    <name evidence="3" type="ORF">GCM10011514_24360</name>
</gene>